<keyword evidence="7" id="KW-0828">Tyrosine catabolism</keyword>
<dbReference type="Gene3D" id="3.10.180.10">
    <property type="entry name" value="2,3-Dihydroxybiphenyl 1,2-Dioxygenase, domain 1"/>
    <property type="match status" value="1"/>
</dbReference>
<evidence type="ECO:0000256" key="1">
    <source>
        <dbReference type="ARBA" id="ARBA00001962"/>
    </source>
</evidence>
<name>A0A7R9GK49_9CRUS</name>
<evidence type="ECO:0000256" key="8">
    <source>
        <dbReference type="ARBA" id="ARBA00023004"/>
    </source>
</evidence>
<keyword evidence="12" id="KW-1185">Reference proteome</keyword>
<comment type="pathway">
    <text evidence="2">Amino-acid degradation; L-phenylalanine degradation; acetoacetate and fumarate from L-phenylalanine: step 3/6.</text>
</comment>
<dbReference type="EMBL" id="OA887294">
    <property type="protein sequence ID" value="CAD7283350.1"/>
    <property type="molecule type" value="Genomic_DNA"/>
</dbReference>
<dbReference type="PANTHER" id="PTHR11959">
    <property type="entry name" value="4-HYDROXYPHENYLPYRUVATE DIOXYGENASE"/>
    <property type="match status" value="1"/>
</dbReference>
<comment type="similarity">
    <text evidence="3">Belongs to the 4HPPD family.</text>
</comment>
<dbReference type="SUPFAM" id="SSF54593">
    <property type="entry name" value="Glyoxalase/Bleomycin resistance protein/Dihydroxybiphenyl dioxygenase"/>
    <property type="match status" value="1"/>
</dbReference>
<accession>A0A7R9GK49</accession>
<sequence length="290" mass="31909">GTLSELPCPQGLAFIQSSGPEFLPNLEIRVPQGLTRGWSFPGVPLEQIRDESDTFPRSHRHNLCYGRGCELRPLEVHGFGKLMTFWPIPLFKSINTAVFPVDPELCTVRVHFRYACNPQYLECSMKGGSLHVPAARGGGLVSSPSLSTAEPVCMQSAVSGMFHERWVTPCPLARGGGLVSSPSLSTAEPVYELQRTSYQGALENVYNLLSTSYIDKGEKPDKGKFLHFDHLTFLVGNAKQAASFYCTRLGFEPLAYSGLETGSREVVSHVIRQNKVIYVFKSALNPGNLE</sequence>
<dbReference type="GO" id="GO:0046872">
    <property type="term" value="F:metal ion binding"/>
    <property type="evidence" value="ECO:0007669"/>
    <property type="project" value="UniProtKB-KW"/>
</dbReference>
<evidence type="ECO:0000256" key="9">
    <source>
        <dbReference type="ARBA" id="ARBA00023232"/>
    </source>
</evidence>
<dbReference type="PROSITE" id="PS51819">
    <property type="entry name" value="VOC"/>
    <property type="match status" value="1"/>
</dbReference>
<proteinExistence type="inferred from homology"/>
<keyword evidence="5" id="KW-0479">Metal-binding</keyword>
<keyword evidence="8" id="KW-0408">Iron</keyword>
<evidence type="ECO:0000256" key="7">
    <source>
        <dbReference type="ARBA" id="ARBA00022878"/>
    </source>
</evidence>
<feature type="non-terminal residue" evidence="11">
    <location>
        <position position="290"/>
    </location>
</feature>
<dbReference type="InterPro" id="IPR029068">
    <property type="entry name" value="Glyas_Bleomycin-R_OHBP_Dase"/>
</dbReference>
<dbReference type="EC" id="1.13.11.27" evidence="4"/>
<evidence type="ECO:0000256" key="5">
    <source>
        <dbReference type="ARBA" id="ARBA00022723"/>
    </source>
</evidence>
<reference evidence="11" key="1">
    <citation type="submission" date="2020-11" db="EMBL/GenBank/DDBJ databases">
        <authorList>
            <person name="Tran Van P."/>
        </authorList>
    </citation>
    <scope>NUCLEOTIDE SEQUENCE</scope>
</reference>
<evidence type="ECO:0000256" key="6">
    <source>
        <dbReference type="ARBA" id="ARBA00022737"/>
    </source>
</evidence>
<dbReference type="OrthoDB" id="414569at2759"/>
<evidence type="ECO:0000259" key="10">
    <source>
        <dbReference type="PROSITE" id="PS51819"/>
    </source>
</evidence>
<dbReference type="PANTHER" id="PTHR11959:SF1">
    <property type="entry name" value="4-HYDROXYPHENYLPYRUVATE DIOXYGENASE"/>
    <property type="match status" value="1"/>
</dbReference>
<keyword evidence="9" id="KW-0585">Phenylalanine catabolism</keyword>
<dbReference type="AlphaFoldDB" id="A0A7R9GK49"/>
<dbReference type="InterPro" id="IPR005956">
    <property type="entry name" value="4OHPhenylPyrv_dOase"/>
</dbReference>
<evidence type="ECO:0000256" key="3">
    <source>
        <dbReference type="ARBA" id="ARBA00005877"/>
    </source>
</evidence>
<dbReference type="GO" id="GO:0006572">
    <property type="term" value="P:L-tyrosine catabolic process"/>
    <property type="evidence" value="ECO:0007669"/>
    <property type="project" value="UniProtKB-KW"/>
</dbReference>
<dbReference type="Proteomes" id="UP000678499">
    <property type="component" value="Unassembled WGS sequence"/>
</dbReference>
<evidence type="ECO:0000313" key="11">
    <source>
        <dbReference type="EMBL" id="CAD7283350.1"/>
    </source>
</evidence>
<feature type="non-terminal residue" evidence="11">
    <location>
        <position position="1"/>
    </location>
</feature>
<protein>
    <recommendedName>
        <fullName evidence="4">4-hydroxyphenylpyruvate dioxygenase</fullName>
        <ecNumber evidence="4">1.13.11.27</ecNumber>
    </recommendedName>
</protein>
<dbReference type="GO" id="GO:0006559">
    <property type="term" value="P:L-phenylalanine catabolic process"/>
    <property type="evidence" value="ECO:0007669"/>
    <property type="project" value="UniProtKB-KW"/>
</dbReference>
<dbReference type="EMBL" id="CAJPEX010005257">
    <property type="protein sequence ID" value="CAG0923502.1"/>
    <property type="molecule type" value="Genomic_DNA"/>
</dbReference>
<dbReference type="InterPro" id="IPR041736">
    <property type="entry name" value="4OHPhenylPyrv_dOase_N"/>
</dbReference>
<feature type="domain" description="VOC" evidence="10">
    <location>
        <begin position="227"/>
        <end position="290"/>
    </location>
</feature>
<dbReference type="InterPro" id="IPR037523">
    <property type="entry name" value="VOC_core"/>
</dbReference>
<keyword evidence="6" id="KW-0677">Repeat</keyword>
<organism evidence="11">
    <name type="scientific">Notodromas monacha</name>
    <dbReference type="NCBI Taxonomy" id="399045"/>
    <lineage>
        <taxon>Eukaryota</taxon>
        <taxon>Metazoa</taxon>
        <taxon>Ecdysozoa</taxon>
        <taxon>Arthropoda</taxon>
        <taxon>Crustacea</taxon>
        <taxon>Oligostraca</taxon>
        <taxon>Ostracoda</taxon>
        <taxon>Podocopa</taxon>
        <taxon>Podocopida</taxon>
        <taxon>Cypridocopina</taxon>
        <taxon>Cypridoidea</taxon>
        <taxon>Cyprididae</taxon>
        <taxon>Notodromas</taxon>
    </lineage>
</organism>
<gene>
    <name evidence="11" type="ORF">NMOB1V02_LOCUS10966</name>
</gene>
<dbReference type="GO" id="GO:0003868">
    <property type="term" value="F:4-hydroxyphenylpyruvate dioxygenase activity"/>
    <property type="evidence" value="ECO:0007669"/>
    <property type="project" value="UniProtKB-EC"/>
</dbReference>
<evidence type="ECO:0000256" key="4">
    <source>
        <dbReference type="ARBA" id="ARBA00013222"/>
    </source>
</evidence>
<evidence type="ECO:0000256" key="2">
    <source>
        <dbReference type="ARBA" id="ARBA00005162"/>
    </source>
</evidence>
<dbReference type="CDD" id="cd08342">
    <property type="entry name" value="HPPD_N_like"/>
    <property type="match status" value="1"/>
</dbReference>
<evidence type="ECO:0000313" key="12">
    <source>
        <dbReference type="Proteomes" id="UP000678499"/>
    </source>
</evidence>
<comment type="cofactor">
    <cofactor evidence="1">
        <name>Fe cation</name>
        <dbReference type="ChEBI" id="CHEBI:24875"/>
    </cofactor>
</comment>